<dbReference type="PANTHER" id="PTHR37946">
    <property type="entry name" value="SLL1969 PROTEIN"/>
    <property type="match status" value="1"/>
</dbReference>
<dbReference type="SUPFAM" id="SSF53474">
    <property type="entry name" value="alpha/beta-Hydrolases"/>
    <property type="match status" value="1"/>
</dbReference>
<dbReference type="EMBL" id="CP036279">
    <property type="protein sequence ID" value="QDU59794.1"/>
    <property type="molecule type" value="Genomic_DNA"/>
</dbReference>
<accession>A0A518AYJ6</accession>
<reference evidence="2 3" key="1">
    <citation type="submission" date="2019-02" db="EMBL/GenBank/DDBJ databases">
        <title>Deep-cultivation of Planctomycetes and their phenomic and genomic characterization uncovers novel biology.</title>
        <authorList>
            <person name="Wiegand S."/>
            <person name="Jogler M."/>
            <person name="Boedeker C."/>
            <person name="Pinto D."/>
            <person name="Vollmers J."/>
            <person name="Rivas-Marin E."/>
            <person name="Kohn T."/>
            <person name="Peeters S.H."/>
            <person name="Heuer A."/>
            <person name="Rast P."/>
            <person name="Oberbeckmann S."/>
            <person name="Bunk B."/>
            <person name="Jeske O."/>
            <person name="Meyerdierks A."/>
            <person name="Storesund J.E."/>
            <person name="Kallscheuer N."/>
            <person name="Luecker S."/>
            <person name="Lage O.M."/>
            <person name="Pohl T."/>
            <person name="Merkel B.J."/>
            <person name="Hornburger P."/>
            <person name="Mueller R.-W."/>
            <person name="Bruemmer F."/>
            <person name="Labrenz M."/>
            <person name="Spormann A.M."/>
            <person name="Op den Camp H."/>
            <person name="Overmann J."/>
            <person name="Amann R."/>
            <person name="Jetten M.S.M."/>
            <person name="Mascher T."/>
            <person name="Medema M.H."/>
            <person name="Devos D.P."/>
            <person name="Kaster A.-K."/>
            <person name="Ovreas L."/>
            <person name="Rohde M."/>
            <person name="Galperin M.Y."/>
            <person name="Jogler C."/>
        </authorList>
    </citation>
    <scope>NUCLEOTIDE SEQUENCE [LARGE SCALE GENOMIC DNA]</scope>
    <source>
        <strain evidence="2 3">Pan216</strain>
    </source>
</reference>
<gene>
    <name evidence="2" type="ORF">Pan216_06270</name>
</gene>
<dbReference type="GO" id="GO:0016787">
    <property type="term" value="F:hydrolase activity"/>
    <property type="evidence" value="ECO:0007669"/>
    <property type="project" value="UniProtKB-KW"/>
</dbReference>
<name>A0A518AYJ6_9BACT</name>
<keyword evidence="3" id="KW-1185">Reference proteome</keyword>
<evidence type="ECO:0000313" key="2">
    <source>
        <dbReference type="EMBL" id="QDU59794.1"/>
    </source>
</evidence>
<evidence type="ECO:0000313" key="3">
    <source>
        <dbReference type="Proteomes" id="UP000317093"/>
    </source>
</evidence>
<dbReference type="Proteomes" id="UP000317093">
    <property type="component" value="Chromosome"/>
</dbReference>
<dbReference type="AlphaFoldDB" id="A0A518AYJ6"/>
<dbReference type="InterPro" id="IPR029058">
    <property type="entry name" value="AB_hydrolase_fold"/>
</dbReference>
<evidence type="ECO:0000259" key="1">
    <source>
        <dbReference type="Pfam" id="PF00561"/>
    </source>
</evidence>
<feature type="domain" description="AB hydrolase-1" evidence="1">
    <location>
        <begin position="111"/>
        <end position="210"/>
    </location>
</feature>
<dbReference type="PANTHER" id="PTHR37946:SF1">
    <property type="entry name" value="SLL1969 PROTEIN"/>
    <property type="match status" value="1"/>
</dbReference>
<dbReference type="InterPro" id="IPR000073">
    <property type="entry name" value="AB_hydrolase_1"/>
</dbReference>
<dbReference type="RefSeq" id="WP_145254639.1">
    <property type="nucleotide sequence ID" value="NZ_CP036279.1"/>
</dbReference>
<dbReference type="KEGG" id="knv:Pan216_06270"/>
<keyword evidence="2" id="KW-0378">Hydrolase</keyword>
<dbReference type="Pfam" id="PF00561">
    <property type="entry name" value="Abhydrolase_1"/>
    <property type="match status" value="1"/>
</dbReference>
<protein>
    <submittedName>
        <fullName evidence="2">Alpha/beta hydrolase family protein</fullName>
    </submittedName>
</protein>
<proteinExistence type="predicted"/>
<sequence>MTSGFLLACGLALGMIASDESDPSMEDELTQQPSESTARLRWRRQTFGGLQFWSDVYYNQEYRIQQHCLTGEHRLLDGKFKRLTTGDEPTCRSALQRLLAGREKPETPKEVVLLLHGIIRTHHSMRGLAKYLERHGYGTYTVAYPSTRLAIERHAENLRRIVDGLDEADTIHLVGFSMGGLVIRSFLGDSPHPRIGRVVMLGTPNQGAMKADWWHRNWGYRKVMGPAGQQLQTGACGITTQLPQTLPVEFAVVAGARGNGRGYSWILEGDDDGTVSVASTRLAGARDFTTVRSLHTFLMTNRHAQEMVLRFLNEGSLRGEEHRSPIPLETRDETDEK</sequence>
<dbReference type="Gene3D" id="3.40.50.1820">
    <property type="entry name" value="alpha/beta hydrolase"/>
    <property type="match status" value="1"/>
</dbReference>
<dbReference type="OrthoDB" id="556502at2"/>
<organism evidence="2 3">
    <name type="scientific">Kolteria novifilia</name>
    <dbReference type="NCBI Taxonomy" id="2527975"/>
    <lineage>
        <taxon>Bacteria</taxon>
        <taxon>Pseudomonadati</taxon>
        <taxon>Planctomycetota</taxon>
        <taxon>Planctomycetia</taxon>
        <taxon>Kolteriales</taxon>
        <taxon>Kolteriaceae</taxon>
        <taxon>Kolteria</taxon>
    </lineage>
</organism>